<evidence type="ECO:0000259" key="5">
    <source>
        <dbReference type="Pfam" id="PF01656"/>
    </source>
</evidence>
<comment type="similarity">
    <text evidence="4">Belongs to the CobB/CobQ family. CobQ subfamily.</text>
</comment>
<proteinExistence type="inferred from homology"/>
<dbReference type="OrthoDB" id="9808302at2"/>
<dbReference type="PANTHER" id="PTHR21343:SF1">
    <property type="entry name" value="COBYRIC ACID SYNTHASE"/>
    <property type="match status" value="1"/>
</dbReference>
<dbReference type="Pfam" id="PF07685">
    <property type="entry name" value="GATase_3"/>
    <property type="match status" value="1"/>
</dbReference>
<dbReference type="InterPro" id="IPR029062">
    <property type="entry name" value="Class_I_gatase-like"/>
</dbReference>
<protein>
    <recommendedName>
        <fullName evidence="4">Cobyric acid synthase</fullName>
    </recommendedName>
</protein>
<evidence type="ECO:0000256" key="1">
    <source>
        <dbReference type="ARBA" id="ARBA00004953"/>
    </source>
</evidence>
<evidence type="ECO:0000256" key="4">
    <source>
        <dbReference type="HAMAP-Rule" id="MF_00028"/>
    </source>
</evidence>
<dbReference type="RefSeq" id="WP_058439435.1">
    <property type="nucleotide sequence ID" value="NZ_KQ758903.1"/>
</dbReference>
<keyword evidence="8" id="KW-1185">Reference proteome</keyword>
<dbReference type="AlphaFoldDB" id="A0A0W0GIR7"/>
<evidence type="ECO:0000259" key="6">
    <source>
        <dbReference type="Pfam" id="PF07685"/>
    </source>
</evidence>
<organism evidence="7 8">
    <name type="scientific">Dehalogenimonas alkenigignens</name>
    <dbReference type="NCBI Taxonomy" id="1217799"/>
    <lineage>
        <taxon>Bacteria</taxon>
        <taxon>Bacillati</taxon>
        <taxon>Chloroflexota</taxon>
        <taxon>Dehalococcoidia</taxon>
        <taxon>Dehalococcoidales</taxon>
        <taxon>Dehalococcoidaceae</taxon>
        <taxon>Dehalogenimonas</taxon>
    </lineage>
</organism>
<dbReference type="PROSITE" id="PS51274">
    <property type="entry name" value="GATASE_COBBQ"/>
    <property type="match status" value="1"/>
</dbReference>
<dbReference type="InterPro" id="IPR011698">
    <property type="entry name" value="GATase_3"/>
</dbReference>
<dbReference type="SUPFAM" id="SSF52317">
    <property type="entry name" value="Class I glutamine amidotransferase-like"/>
    <property type="match status" value="1"/>
</dbReference>
<dbReference type="NCBIfam" id="TIGR00313">
    <property type="entry name" value="cobQ"/>
    <property type="match status" value="1"/>
</dbReference>
<dbReference type="PANTHER" id="PTHR21343">
    <property type="entry name" value="DETHIOBIOTIN SYNTHETASE"/>
    <property type="match status" value="1"/>
</dbReference>
<dbReference type="EMBL" id="LFDV01000002">
    <property type="protein sequence ID" value="KTB48455.1"/>
    <property type="molecule type" value="Genomic_DNA"/>
</dbReference>
<feature type="active site" description="Nucleophile" evidence="4">
    <location>
        <position position="339"/>
    </location>
</feature>
<dbReference type="GO" id="GO:0015420">
    <property type="term" value="F:ABC-type vitamin B12 transporter activity"/>
    <property type="evidence" value="ECO:0007669"/>
    <property type="project" value="UniProtKB-UniRule"/>
</dbReference>
<sequence length="511" mass="56143">METNASVNLAKVIMVQGTSSNVGKSVLVAALCRIFKQDGYRVAPFKSQNMALNAFVTPEGGEIGRAQAMQAEASGIAPSIHMNPVLLKPEANSRSQIVLHGKVYQTTSAKDYYQHTSFLLEKVEESLNYLRQKYDIVVIEGAGSPAEINLKPREIANMRIAKLAEAPVLLCGDIDRGGVYAFLVGTLELLDEDERKLVKGFIINKFRGDVSLIKDANDFLEKRTGLPVLGVVPYYRDILLAQEDSVYLDERRNRQSSADLEIAVIRSPRISNYDDFDPLEEDGANLRYVSRPEELGDPDLIIIPGSKTTVPDLLAITQSGVAGAVVRKARAGTPVFGACGGYQMLGRLIHDPDHVESDRDTVEGLGLIEAETTFAREKATTQVKGVITEDRGLLAGLKGEAIYGYEIHMGRTESRHQPFQITLTQDGAADYADGSINESGTVMGSYIHGIFQSHGFRRGLLNNLRRRKGIPERTYDAPLDKEKHYDALADLVRNSLDMKAVYRILEQGAGS</sequence>
<keyword evidence="3 4" id="KW-0315">Glutamine amidotransferase</keyword>
<dbReference type="PATRIC" id="fig|1217799.6.peg.1346"/>
<keyword evidence="7" id="KW-0436">Ligase</keyword>
<dbReference type="InterPro" id="IPR027417">
    <property type="entry name" value="P-loop_NTPase"/>
</dbReference>
<dbReference type="InterPro" id="IPR004459">
    <property type="entry name" value="CobQ_synth"/>
</dbReference>
<comment type="function">
    <text evidence="4">Catalyzes amidations at positions B, D, E, and G on adenosylcobyrinic A,C-diamide. NH(2) groups are provided by glutamine, and one molecule of ATP is hydrogenolyzed for each amidation.</text>
</comment>
<reference evidence="7 8" key="1">
    <citation type="submission" date="2015-06" db="EMBL/GenBank/DDBJ databases">
        <title>Genome sequence of the organohalide-respiring Dehalogenimonas alkenigignens type strain (IP3-3T).</title>
        <authorList>
            <person name="Key T.A."/>
            <person name="Richmond D.P."/>
            <person name="Bowman K.S."/>
            <person name="Cho Y.-J."/>
            <person name="Chun J."/>
            <person name="da Costa M.S."/>
            <person name="Rainey F.A."/>
            <person name="Moe W.M."/>
        </authorList>
    </citation>
    <scope>NUCLEOTIDE SEQUENCE [LARGE SCALE GENOMIC DNA]</scope>
    <source>
        <strain evidence="7 8">IP3-3</strain>
    </source>
</reference>
<dbReference type="PROSITE" id="PS51273">
    <property type="entry name" value="GATASE_TYPE_1"/>
    <property type="match status" value="1"/>
</dbReference>
<dbReference type="InterPro" id="IPR033949">
    <property type="entry name" value="CobQ_GATase1"/>
</dbReference>
<comment type="caution">
    <text evidence="7">The sequence shown here is derived from an EMBL/GenBank/DDBJ whole genome shotgun (WGS) entry which is preliminary data.</text>
</comment>
<gene>
    <name evidence="4" type="primary">cobQ</name>
    <name evidence="7" type="ORF">DEALK_13010</name>
</gene>
<name>A0A0W0GIR7_9CHLR</name>
<feature type="domain" description="CobQ/CobB/MinD/ParA nucleotide binding" evidence="5">
    <location>
        <begin position="13"/>
        <end position="238"/>
    </location>
</feature>
<feature type="domain" description="CobB/CobQ-like glutamine amidotransferase" evidence="6">
    <location>
        <begin position="261"/>
        <end position="454"/>
    </location>
</feature>
<dbReference type="Gene3D" id="3.40.50.880">
    <property type="match status" value="1"/>
</dbReference>
<evidence type="ECO:0000256" key="3">
    <source>
        <dbReference type="ARBA" id="ARBA00022962"/>
    </source>
</evidence>
<keyword evidence="2 4" id="KW-0169">Cobalamin biosynthesis</keyword>
<dbReference type="SUPFAM" id="SSF52540">
    <property type="entry name" value="P-loop containing nucleoside triphosphate hydrolases"/>
    <property type="match status" value="1"/>
</dbReference>
<evidence type="ECO:0000313" key="8">
    <source>
        <dbReference type="Proteomes" id="UP000053947"/>
    </source>
</evidence>
<evidence type="ECO:0000256" key="2">
    <source>
        <dbReference type="ARBA" id="ARBA00022573"/>
    </source>
</evidence>
<dbReference type="Proteomes" id="UP000053947">
    <property type="component" value="Unassembled WGS sequence"/>
</dbReference>
<dbReference type="UniPathway" id="UPA00148"/>
<dbReference type="Gene3D" id="3.40.50.300">
    <property type="entry name" value="P-loop containing nucleotide triphosphate hydrolases"/>
    <property type="match status" value="1"/>
</dbReference>
<dbReference type="InterPro" id="IPR002586">
    <property type="entry name" value="CobQ/CobB/MinD/ParA_Nub-bd_dom"/>
</dbReference>
<evidence type="ECO:0000313" key="7">
    <source>
        <dbReference type="EMBL" id="KTB48455.1"/>
    </source>
</evidence>
<dbReference type="InterPro" id="IPR047045">
    <property type="entry name" value="CobQ_N"/>
</dbReference>
<dbReference type="GO" id="GO:0016874">
    <property type="term" value="F:ligase activity"/>
    <property type="evidence" value="ECO:0007669"/>
    <property type="project" value="UniProtKB-KW"/>
</dbReference>
<dbReference type="STRING" id="1217799.DEALK_13010"/>
<dbReference type="CDD" id="cd05389">
    <property type="entry name" value="CobQ_N"/>
    <property type="match status" value="1"/>
</dbReference>
<accession>A0A0W0GIR7</accession>
<dbReference type="Pfam" id="PF01656">
    <property type="entry name" value="CbiA"/>
    <property type="match status" value="1"/>
</dbReference>
<feature type="active site" evidence="4">
    <location>
        <position position="448"/>
    </location>
</feature>
<dbReference type="NCBIfam" id="NF001989">
    <property type="entry name" value="PRK00784.1"/>
    <property type="match status" value="1"/>
</dbReference>
<dbReference type="CDD" id="cd01750">
    <property type="entry name" value="GATase1_CobQ"/>
    <property type="match status" value="1"/>
</dbReference>
<comment type="pathway">
    <text evidence="1 4">Cofactor biosynthesis; adenosylcobalamin biosynthesis.</text>
</comment>
<dbReference type="HAMAP" id="MF_00028">
    <property type="entry name" value="CobQ"/>
    <property type="match status" value="1"/>
</dbReference>
<dbReference type="GO" id="GO:0009236">
    <property type="term" value="P:cobalamin biosynthetic process"/>
    <property type="evidence" value="ECO:0007669"/>
    <property type="project" value="UniProtKB-UniRule"/>
</dbReference>